<keyword evidence="2" id="KW-0716">Sensory transduction</keyword>
<dbReference type="Pfam" id="PF02949">
    <property type="entry name" value="7tm_6"/>
    <property type="match status" value="1"/>
</dbReference>
<evidence type="ECO:0000256" key="2">
    <source>
        <dbReference type="ARBA" id="ARBA00022606"/>
    </source>
</evidence>
<dbReference type="Proteomes" id="UP001458880">
    <property type="component" value="Unassembled WGS sequence"/>
</dbReference>
<evidence type="ECO:0000313" key="10">
    <source>
        <dbReference type="EMBL" id="KAK9704522.1"/>
    </source>
</evidence>
<comment type="caution">
    <text evidence="10">The sequence shown here is derived from an EMBL/GenBank/DDBJ whole genome shotgun (WGS) entry which is preliminary data.</text>
</comment>
<sequence>MQLLKRRIRQITNSKNSEVKSEIRHCICYHQVLLEVYWRARNMYSIMLMFHYFVTMITMCSDLFILIG</sequence>
<evidence type="ECO:0000256" key="1">
    <source>
        <dbReference type="ARBA" id="ARBA00004141"/>
    </source>
</evidence>
<keyword evidence="7 10" id="KW-0675">Receptor</keyword>
<proteinExistence type="predicted"/>
<dbReference type="GO" id="GO:0005549">
    <property type="term" value="F:odorant binding"/>
    <property type="evidence" value="ECO:0007669"/>
    <property type="project" value="InterPro"/>
</dbReference>
<feature type="transmembrane region" description="Helical" evidence="9">
    <location>
        <begin position="46"/>
        <end position="67"/>
    </location>
</feature>
<keyword evidence="4" id="KW-0552">Olfaction</keyword>
<dbReference type="GO" id="GO:0007165">
    <property type="term" value="P:signal transduction"/>
    <property type="evidence" value="ECO:0007669"/>
    <property type="project" value="UniProtKB-KW"/>
</dbReference>
<dbReference type="EMBL" id="JASPKY010000348">
    <property type="protein sequence ID" value="KAK9704522.1"/>
    <property type="molecule type" value="Genomic_DNA"/>
</dbReference>
<reference evidence="10 11" key="1">
    <citation type="journal article" date="2024" name="BMC Genomics">
        <title>De novo assembly and annotation of Popillia japonica's genome with initial clues to its potential as an invasive pest.</title>
        <authorList>
            <person name="Cucini C."/>
            <person name="Boschi S."/>
            <person name="Funari R."/>
            <person name="Cardaioli E."/>
            <person name="Iannotti N."/>
            <person name="Marturano G."/>
            <person name="Paoli F."/>
            <person name="Bruttini M."/>
            <person name="Carapelli A."/>
            <person name="Frati F."/>
            <person name="Nardi F."/>
        </authorList>
    </citation>
    <scope>NUCLEOTIDE SEQUENCE [LARGE SCALE GENOMIC DNA]</scope>
    <source>
        <strain evidence="10">DMR45628</strain>
    </source>
</reference>
<name>A0AAW1JK78_POPJA</name>
<dbReference type="GO" id="GO:0016020">
    <property type="term" value="C:membrane"/>
    <property type="evidence" value="ECO:0007669"/>
    <property type="project" value="UniProtKB-SubCell"/>
</dbReference>
<dbReference type="InterPro" id="IPR004117">
    <property type="entry name" value="7tm6_olfct_rcpt"/>
</dbReference>
<evidence type="ECO:0000256" key="4">
    <source>
        <dbReference type="ARBA" id="ARBA00022725"/>
    </source>
</evidence>
<keyword evidence="8" id="KW-0807">Transducer</keyword>
<keyword evidence="5 9" id="KW-1133">Transmembrane helix</keyword>
<evidence type="ECO:0000256" key="8">
    <source>
        <dbReference type="ARBA" id="ARBA00023224"/>
    </source>
</evidence>
<evidence type="ECO:0000256" key="3">
    <source>
        <dbReference type="ARBA" id="ARBA00022692"/>
    </source>
</evidence>
<keyword evidence="11" id="KW-1185">Reference proteome</keyword>
<protein>
    <submittedName>
        <fullName evidence="10">7tm Odorant receptor</fullName>
    </submittedName>
</protein>
<comment type="subcellular location">
    <subcellularLocation>
        <location evidence="1">Membrane</location>
        <topology evidence="1">Multi-pass membrane protein</topology>
    </subcellularLocation>
</comment>
<dbReference type="GO" id="GO:0004984">
    <property type="term" value="F:olfactory receptor activity"/>
    <property type="evidence" value="ECO:0007669"/>
    <property type="project" value="InterPro"/>
</dbReference>
<accession>A0AAW1JK78</accession>
<evidence type="ECO:0000256" key="6">
    <source>
        <dbReference type="ARBA" id="ARBA00023136"/>
    </source>
</evidence>
<dbReference type="AlphaFoldDB" id="A0AAW1JK78"/>
<evidence type="ECO:0000256" key="5">
    <source>
        <dbReference type="ARBA" id="ARBA00022989"/>
    </source>
</evidence>
<gene>
    <name evidence="10" type="ORF">QE152_g27826</name>
</gene>
<organism evidence="10 11">
    <name type="scientific">Popillia japonica</name>
    <name type="common">Japanese beetle</name>
    <dbReference type="NCBI Taxonomy" id="7064"/>
    <lineage>
        <taxon>Eukaryota</taxon>
        <taxon>Metazoa</taxon>
        <taxon>Ecdysozoa</taxon>
        <taxon>Arthropoda</taxon>
        <taxon>Hexapoda</taxon>
        <taxon>Insecta</taxon>
        <taxon>Pterygota</taxon>
        <taxon>Neoptera</taxon>
        <taxon>Endopterygota</taxon>
        <taxon>Coleoptera</taxon>
        <taxon>Polyphaga</taxon>
        <taxon>Scarabaeiformia</taxon>
        <taxon>Scarabaeidae</taxon>
        <taxon>Rutelinae</taxon>
        <taxon>Popillia</taxon>
    </lineage>
</organism>
<evidence type="ECO:0000313" key="11">
    <source>
        <dbReference type="Proteomes" id="UP001458880"/>
    </source>
</evidence>
<keyword evidence="6 9" id="KW-0472">Membrane</keyword>
<evidence type="ECO:0000256" key="9">
    <source>
        <dbReference type="SAM" id="Phobius"/>
    </source>
</evidence>
<keyword evidence="3 9" id="KW-0812">Transmembrane</keyword>
<evidence type="ECO:0000256" key="7">
    <source>
        <dbReference type="ARBA" id="ARBA00023170"/>
    </source>
</evidence>